<gene>
    <name evidence="1" type="ORF">Tco_1002172</name>
</gene>
<sequence length="163" mass="18203">MASKSYSQQTKTQVKPASNVNFECDKGIIAFNNGIVLLEHSNPLYLPMLTFLSNCCVSTALTKYPSAYYYEYLKEFWYSAKVDATNTITFTFSSFDKPLSFNLDDCSSIASLKYSKNYVSIPPKETARAGLATLGLVDEKDSTLSSTDLVNSSLLRIRYFSPI</sequence>
<reference evidence="1" key="1">
    <citation type="journal article" date="2022" name="Int. J. Mol. Sci.">
        <title>Draft Genome of Tanacetum Coccineum: Genomic Comparison of Closely Related Tanacetum-Family Plants.</title>
        <authorList>
            <person name="Yamashiro T."/>
            <person name="Shiraishi A."/>
            <person name="Nakayama K."/>
            <person name="Satake H."/>
        </authorList>
    </citation>
    <scope>NUCLEOTIDE SEQUENCE</scope>
</reference>
<keyword evidence="2" id="KW-1185">Reference proteome</keyword>
<reference evidence="1" key="2">
    <citation type="submission" date="2022-01" db="EMBL/GenBank/DDBJ databases">
        <authorList>
            <person name="Yamashiro T."/>
            <person name="Shiraishi A."/>
            <person name="Satake H."/>
            <person name="Nakayama K."/>
        </authorList>
    </citation>
    <scope>NUCLEOTIDE SEQUENCE</scope>
</reference>
<evidence type="ECO:0000313" key="2">
    <source>
        <dbReference type="Proteomes" id="UP001151760"/>
    </source>
</evidence>
<comment type="caution">
    <text evidence="1">The sequence shown here is derived from an EMBL/GenBank/DDBJ whole genome shotgun (WGS) entry which is preliminary data.</text>
</comment>
<organism evidence="1 2">
    <name type="scientific">Tanacetum coccineum</name>
    <dbReference type="NCBI Taxonomy" id="301880"/>
    <lineage>
        <taxon>Eukaryota</taxon>
        <taxon>Viridiplantae</taxon>
        <taxon>Streptophyta</taxon>
        <taxon>Embryophyta</taxon>
        <taxon>Tracheophyta</taxon>
        <taxon>Spermatophyta</taxon>
        <taxon>Magnoliopsida</taxon>
        <taxon>eudicotyledons</taxon>
        <taxon>Gunneridae</taxon>
        <taxon>Pentapetalae</taxon>
        <taxon>asterids</taxon>
        <taxon>campanulids</taxon>
        <taxon>Asterales</taxon>
        <taxon>Asteraceae</taxon>
        <taxon>Asteroideae</taxon>
        <taxon>Anthemideae</taxon>
        <taxon>Anthemidinae</taxon>
        <taxon>Tanacetum</taxon>
    </lineage>
</organism>
<accession>A0ABQ5F6M7</accession>
<name>A0ABQ5F6M7_9ASTR</name>
<dbReference type="Proteomes" id="UP001151760">
    <property type="component" value="Unassembled WGS sequence"/>
</dbReference>
<evidence type="ECO:0000313" key="1">
    <source>
        <dbReference type="EMBL" id="GJT58639.1"/>
    </source>
</evidence>
<protein>
    <submittedName>
        <fullName evidence="1">Uncharacterized protein</fullName>
    </submittedName>
</protein>
<proteinExistence type="predicted"/>
<dbReference type="EMBL" id="BQNB010017036">
    <property type="protein sequence ID" value="GJT58639.1"/>
    <property type="molecule type" value="Genomic_DNA"/>
</dbReference>